<name>A0A935C8D7_9BACT</name>
<dbReference type="PANTHER" id="PTHR33546">
    <property type="entry name" value="LARGE, MULTIFUNCTIONAL SECRETED PROTEIN-RELATED"/>
    <property type="match status" value="1"/>
</dbReference>
<proteinExistence type="predicted"/>
<evidence type="ECO:0000313" key="2">
    <source>
        <dbReference type="EMBL" id="MBK6264897.1"/>
    </source>
</evidence>
<organism evidence="2 3">
    <name type="scientific">Marivirga aurantiaca</name>
    <dbReference type="NCBI Taxonomy" id="2802615"/>
    <lineage>
        <taxon>Bacteria</taxon>
        <taxon>Pseudomonadati</taxon>
        <taxon>Bacteroidota</taxon>
        <taxon>Cytophagia</taxon>
        <taxon>Cytophagales</taxon>
        <taxon>Marivirgaceae</taxon>
        <taxon>Marivirga</taxon>
    </lineage>
</organism>
<dbReference type="AlphaFoldDB" id="A0A935C8D7"/>
<dbReference type="InterPro" id="IPR011041">
    <property type="entry name" value="Quinoprot_gluc/sorb_DH_b-prop"/>
</dbReference>
<dbReference type="InterPro" id="IPR054539">
    <property type="entry name" value="Beta-prop_PDH"/>
</dbReference>
<gene>
    <name evidence="2" type="ORF">JKA74_07600</name>
</gene>
<feature type="domain" description="Pyrroloquinoline quinone-dependent pyranose dehydrogenase beta-propeller" evidence="1">
    <location>
        <begin position="66"/>
        <end position="391"/>
    </location>
</feature>
<accession>A0A935C8D7</accession>
<sequence>MYYTNRILTIALVIILWSCGGEKKQGTENEAPKERITDRLKNKVKQYSGDERLASINLPENFHISVFAEVPNARSMALSENGTLFVGNRGEDKVYAVKDTDNDGIADEKYVIAEGLSSPNGVAFKDGDLYVAEISRIIKFSDIENNLANPPAHEVIYDEFPTDKSHGWKYIAFGPDGKLYVPVGAPCNICNPEKDIYASITRMNADGTEMEIYAEGIRNTVGFTWHPETRELYFTDNGRDMMGDSIPPCELNIATQKGQHFGYPFCHGGNIADPEFGSLRDCNEFKKPYRNLGPHVAPLGLKFYTADMFPAEYKNQIFIAEHGSWNRSEKIGYRIQMVSDTKKGKPSYETFIDGWLNESEQEAWGRPVDVIIDKEGAMLISDDKAGLIYRVVYKG</sequence>
<dbReference type="PANTHER" id="PTHR33546:SF1">
    <property type="entry name" value="LARGE, MULTIFUNCTIONAL SECRETED PROTEIN"/>
    <property type="match status" value="1"/>
</dbReference>
<evidence type="ECO:0000259" key="1">
    <source>
        <dbReference type="Pfam" id="PF22807"/>
    </source>
</evidence>
<dbReference type="Pfam" id="PF22807">
    <property type="entry name" value="TrAA12"/>
    <property type="match status" value="1"/>
</dbReference>
<comment type="caution">
    <text evidence="2">The sequence shown here is derived from an EMBL/GenBank/DDBJ whole genome shotgun (WGS) entry which is preliminary data.</text>
</comment>
<reference evidence="2" key="1">
    <citation type="submission" date="2021-01" db="EMBL/GenBank/DDBJ databases">
        <title>Marivirga aurantiaca sp. nov., isolated from intertidal surface sediments.</title>
        <authorList>
            <person name="Zhang M."/>
        </authorList>
    </citation>
    <scope>NUCLEOTIDE SEQUENCE</scope>
    <source>
        <strain evidence="2">S37H4</strain>
    </source>
</reference>
<protein>
    <submittedName>
        <fullName evidence="2">Sorbosone dehydrogenase family protein</fullName>
    </submittedName>
</protein>
<dbReference type="InterPro" id="IPR011042">
    <property type="entry name" value="6-blade_b-propeller_TolB-like"/>
</dbReference>
<dbReference type="EMBL" id="JAEQBW010000002">
    <property type="protein sequence ID" value="MBK6264897.1"/>
    <property type="molecule type" value="Genomic_DNA"/>
</dbReference>
<dbReference type="Gene3D" id="2.120.10.30">
    <property type="entry name" value="TolB, C-terminal domain"/>
    <property type="match status" value="1"/>
</dbReference>
<evidence type="ECO:0000313" key="3">
    <source>
        <dbReference type="Proteomes" id="UP000611723"/>
    </source>
</evidence>
<dbReference type="SUPFAM" id="SSF50952">
    <property type="entry name" value="Soluble quinoprotein glucose dehydrogenase"/>
    <property type="match status" value="1"/>
</dbReference>
<dbReference type="Proteomes" id="UP000611723">
    <property type="component" value="Unassembled WGS sequence"/>
</dbReference>
<keyword evidence="3" id="KW-1185">Reference proteome</keyword>